<organism evidence="1 2">
    <name type="scientific">Nitrospirillum amazonense</name>
    <dbReference type="NCBI Taxonomy" id="28077"/>
    <lineage>
        <taxon>Bacteria</taxon>
        <taxon>Pseudomonadati</taxon>
        <taxon>Pseudomonadota</taxon>
        <taxon>Alphaproteobacteria</taxon>
        <taxon>Rhodospirillales</taxon>
        <taxon>Azospirillaceae</taxon>
        <taxon>Nitrospirillum</taxon>
    </lineage>
</organism>
<name>A0A560GYS6_9PROT</name>
<reference evidence="1 2" key="1">
    <citation type="submission" date="2019-06" db="EMBL/GenBank/DDBJ databases">
        <title>Genomic Encyclopedia of Type Strains, Phase IV (KMG-V): Genome sequencing to study the core and pangenomes of soil and plant-associated prokaryotes.</title>
        <authorList>
            <person name="Whitman W."/>
        </authorList>
    </citation>
    <scope>NUCLEOTIDE SEQUENCE [LARGE SCALE GENOMIC DNA]</scope>
    <source>
        <strain evidence="1 2">BR 11622</strain>
    </source>
</reference>
<dbReference type="Pfam" id="PF11225">
    <property type="entry name" value="DUF3024"/>
    <property type="match status" value="1"/>
</dbReference>
<protein>
    <recommendedName>
        <fullName evidence="3">DUF3024 family protein</fullName>
    </recommendedName>
</protein>
<dbReference type="RefSeq" id="WP_211102177.1">
    <property type="nucleotide sequence ID" value="NZ_VITR01000011.1"/>
</dbReference>
<dbReference type="EMBL" id="VITR01000011">
    <property type="protein sequence ID" value="TWB39178.1"/>
    <property type="molecule type" value="Genomic_DNA"/>
</dbReference>
<sequence length="114" mass="12994">MMAASQSLPIGGHPNDVDRKRIERALRSRQRYLYVRPTVVPAAGGYRIESPCCSRNVDREGGVVDVALIQFSQGTWRLFRKDHVQGVWELHGAFGRLSDLLDLLNVDADRQFWQ</sequence>
<evidence type="ECO:0008006" key="3">
    <source>
        <dbReference type="Google" id="ProtNLM"/>
    </source>
</evidence>
<evidence type="ECO:0000313" key="1">
    <source>
        <dbReference type="EMBL" id="TWB39178.1"/>
    </source>
</evidence>
<evidence type="ECO:0000313" key="2">
    <source>
        <dbReference type="Proteomes" id="UP000315751"/>
    </source>
</evidence>
<accession>A0A560GYS6</accession>
<dbReference type="AlphaFoldDB" id="A0A560GYS6"/>
<dbReference type="Proteomes" id="UP000315751">
    <property type="component" value="Unassembled WGS sequence"/>
</dbReference>
<dbReference type="InterPro" id="IPR021388">
    <property type="entry name" value="DUF3024"/>
</dbReference>
<comment type="caution">
    <text evidence="1">The sequence shown here is derived from an EMBL/GenBank/DDBJ whole genome shotgun (WGS) entry which is preliminary data.</text>
</comment>
<keyword evidence="2" id="KW-1185">Reference proteome</keyword>
<gene>
    <name evidence="1" type="ORF">FBZ90_111175</name>
</gene>
<proteinExistence type="predicted"/>